<sequence length="374" mass="41798">MPWAQAANWISWPWQRRSVGRTGCIDRLLFTTTRFCLRCRHSGPLVASGCVRHSITSSAFCDPEHPAEKPMFFRSCKYILAAGVLLAIAAQAGNAAIPCADGKRYYDLARKAGAQQDFEKAVQWLDKSVEACDSYAAWHLLGTAYQKQRKLKESLNAYEHAVEHADTTDEAAVSLARYGQVLALNGQRFEALATLDRAIERHSNPPSWMRENARQLDHSLVDTPISGESIKRSLSSQEFGLLSINTVAGRKLADGEAEKTRVRIPINYKLDSTELDAQTSDNIEELGKVLASEDYQGRTFTLVGHTDVRGSWQHNLGLSERRAEAVRDTLVQQYPTLEARLEVKGAGEAKPKYLGEDLPEADHRLNRRLEVYVN</sequence>
<dbReference type="Proteomes" id="UP000235005">
    <property type="component" value="Unassembled WGS sequence"/>
</dbReference>
<comment type="subcellular location">
    <subcellularLocation>
        <location evidence="1">Cell outer membrane</location>
    </subcellularLocation>
</comment>
<evidence type="ECO:0000256" key="3">
    <source>
        <dbReference type="ARBA" id="ARBA00023237"/>
    </source>
</evidence>
<dbReference type="PANTHER" id="PTHR30329">
    <property type="entry name" value="STATOR ELEMENT OF FLAGELLAR MOTOR COMPLEX"/>
    <property type="match status" value="1"/>
</dbReference>
<dbReference type="InterPro" id="IPR050330">
    <property type="entry name" value="Bact_OuterMem_StrucFunc"/>
</dbReference>
<dbReference type="SUPFAM" id="SSF103088">
    <property type="entry name" value="OmpA-like"/>
    <property type="match status" value="1"/>
</dbReference>
<name>A0A2N5WY27_9GAMM</name>
<dbReference type="Pfam" id="PF00691">
    <property type="entry name" value="OmpA"/>
    <property type="match status" value="1"/>
</dbReference>
<evidence type="ECO:0000256" key="5">
    <source>
        <dbReference type="PROSITE-ProRule" id="PRU00473"/>
    </source>
</evidence>
<dbReference type="GO" id="GO:0009279">
    <property type="term" value="C:cell outer membrane"/>
    <property type="evidence" value="ECO:0007669"/>
    <property type="project" value="UniProtKB-SubCell"/>
</dbReference>
<keyword evidence="2 5" id="KW-0472">Membrane</keyword>
<dbReference type="PROSITE" id="PS51123">
    <property type="entry name" value="OMPA_2"/>
    <property type="match status" value="1"/>
</dbReference>
<dbReference type="Gene3D" id="1.25.40.10">
    <property type="entry name" value="Tetratricopeptide repeat domain"/>
    <property type="match status" value="1"/>
</dbReference>
<dbReference type="InterPro" id="IPR011990">
    <property type="entry name" value="TPR-like_helical_dom_sf"/>
</dbReference>
<evidence type="ECO:0000256" key="2">
    <source>
        <dbReference type="ARBA" id="ARBA00023136"/>
    </source>
</evidence>
<dbReference type="PANTHER" id="PTHR30329:SF21">
    <property type="entry name" value="LIPOPROTEIN YIAD-RELATED"/>
    <property type="match status" value="1"/>
</dbReference>
<gene>
    <name evidence="7" type="ORF">C0039_18445</name>
</gene>
<dbReference type="InterPro" id="IPR006665">
    <property type="entry name" value="OmpA-like"/>
</dbReference>
<dbReference type="InterPro" id="IPR036737">
    <property type="entry name" value="OmpA-like_sf"/>
</dbReference>
<dbReference type="InterPro" id="IPR019734">
    <property type="entry name" value="TPR_rpt"/>
</dbReference>
<dbReference type="AlphaFoldDB" id="A0A2N5WY27"/>
<reference evidence="7 8" key="1">
    <citation type="submission" date="2018-01" db="EMBL/GenBank/DDBJ databases">
        <title>The draft genome sequence of Halioglobus lutimaris HF004.</title>
        <authorList>
            <person name="Du Z.-J."/>
            <person name="Shi M.-J."/>
        </authorList>
    </citation>
    <scope>NUCLEOTIDE SEQUENCE [LARGE SCALE GENOMIC DNA]</scope>
    <source>
        <strain evidence="7 8">HF004</strain>
    </source>
</reference>
<dbReference type="SMART" id="SM00028">
    <property type="entry name" value="TPR"/>
    <property type="match status" value="3"/>
</dbReference>
<feature type="domain" description="OmpA-like" evidence="6">
    <location>
        <begin position="255"/>
        <end position="374"/>
    </location>
</feature>
<evidence type="ECO:0000313" key="7">
    <source>
        <dbReference type="EMBL" id="PLW67143.1"/>
    </source>
</evidence>
<organism evidence="7 8">
    <name type="scientific">Pseudohalioglobus lutimaris</name>
    <dbReference type="NCBI Taxonomy" id="1737061"/>
    <lineage>
        <taxon>Bacteria</taxon>
        <taxon>Pseudomonadati</taxon>
        <taxon>Pseudomonadota</taxon>
        <taxon>Gammaproteobacteria</taxon>
        <taxon>Cellvibrionales</taxon>
        <taxon>Halieaceae</taxon>
        <taxon>Pseudohalioglobus</taxon>
    </lineage>
</organism>
<evidence type="ECO:0000256" key="1">
    <source>
        <dbReference type="ARBA" id="ARBA00004442"/>
    </source>
</evidence>
<accession>A0A2N5WY27</accession>
<dbReference type="CDD" id="cd07185">
    <property type="entry name" value="OmpA_C-like"/>
    <property type="match status" value="1"/>
</dbReference>
<dbReference type="InterPro" id="IPR006664">
    <property type="entry name" value="OMP_bac"/>
</dbReference>
<feature type="repeat" description="TPR" evidence="4">
    <location>
        <begin position="135"/>
        <end position="168"/>
    </location>
</feature>
<comment type="caution">
    <text evidence="7">The sequence shown here is derived from an EMBL/GenBank/DDBJ whole genome shotgun (WGS) entry which is preliminary data.</text>
</comment>
<dbReference type="PROSITE" id="PS50005">
    <property type="entry name" value="TPR"/>
    <property type="match status" value="1"/>
</dbReference>
<protein>
    <recommendedName>
        <fullName evidence="6">OmpA-like domain-containing protein</fullName>
    </recommendedName>
</protein>
<dbReference type="PRINTS" id="PR01021">
    <property type="entry name" value="OMPADOMAIN"/>
</dbReference>
<keyword evidence="4" id="KW-0802">TPR repeat</keyword>
<dbReference type="EMBL" id="PKUS01000036">
    <property type="protein sequence ID" value="PLW67143.1"/>
    <property type="molecule type" value="Genomic_DNA"/>
</dbReference>
<dbReference type="SUPFAM" id="SSF48452">
    <property type="entry name" value="TPR-like"/>
    <property type="match status" value="1"/>
</dbReference>
<keyword evidence="8" id="KW-1185">Reference proteome</keyword>
<dbReference type="OrthoDB" id="9805832at2"/>
<evidence type="ECO:0000256" key="4">
    <source>
        <dbReference type="PROSITE-ProRule" id="PRU00339"/>
    </source>
</evidence>
<proteinExistence type="predicted"/>
<evidence type="ECO:0000259" key="6">
    <source>
        <dbReference type="PROSITE" id="PS51123"/>
    </source>
</evidence>
<keyword evidence="3" id="KW-0998">Cell outer membrane</keyword>
<evidence type="ECO:0000313" key="8">
    <source>
        <dbReference type="Proteomes" id="UP000235005"/>
    </source>
</evidence>
<dbReference type="Gene3D" id="3.30.1330.60">
    <property type="entry name" value="OmpA-like domain"/>
    <property type="match status" value="1"/>
</dbReference>